<dbReference type="EMBL" id="CP002394">
    <property type="protein sequence ID" value="ADU29926.1"/>
    <property type="molecule type" value="Genomic_DNA"/>
</dbReference>
<evidence type="ECO:0000256" key="1">
    <source>
        <dbReference type="SAM" id="Phobius"/>
    </source>
</evidence>
<accession>E6TWX6</accession>
<name>E6TWX6_EVAC2</name>
<dbReference type="RefSeq" id="WP_013488263.1">
    <property type="nucleotide sequence ID" value="NC_014829.1"/>
</dbReference>
<feature type="transmembrane region" description="Helical" evidence="1">
    <location>
        <begin position="120"/>
        <end position="140"/>
    </location>
</feature>
<organism evidence="2 3">
    <name type="scientific">Evansella cellulosilytica (strain ATCC 21833 / DSM 2522 / FERM P-1141 / JCM 9156 / N-4)</name>
    <name type="common">Bacillus cellulosilyticus</name>
    <dbReference type="NCBI Taxonomy" id="649639"/>
    <lineage>
        <taxon>Bacteria</taxon>
        <taxon>Bacillati</taxon>
        <taxon>Bacillota</taxon>
        <taxon>Bacilli</taxon>
        <taxon>Bacillales</taxon>
        <taxon>Bacillaceae</taxon>
        <taxon>Evansella</taxon>
    </lineage>
</organism>
<keyword evidence="3" id="KW-1185">Reference proteome</keyword>
<dbReference type="OrthoDB" id="2858784at2"/>
<gene>
    <name evidence="2" type="ordered locus">Bcell_1663</name>
</gene>
<proteinExistence type="predicted"/>
<feature type="transmembrane region" description="Helical" evidence="1">
    <location>
        <begin position="152"/>
        <end position="169"/>
    </location>
</feature>
<protein>
    <submittedName>
        <fullName evidence="2">Uncharacterized protein</fullName>
    </submittedName>
</protein>
<dbReference type="HOGENOM" id="CLU_1567532_0_0_9"/>
<feature type="transmembrane region" description="Helical" evidence="1">
    <location>
        <begin position="32"/>
        <end position="56"/>
    </location>
</feature>
<feature type="transmembrane region" description="Helical" evidence="1">
    <location>
        <begin position="62"/>
        <end position="83"/>
    </location>
</feature>
<keyword evidence="1" id="KW-1133">Transmembrane helix</keyword>
<feature type="transmembrane region" description="Helical" evidence="1">
    <location>
        <begin position="6"/>
        <end position="25"/>
    </location>
</feature>
<keyword evidence="1" id="KW-0472">Membrane</keyword>
<dbReference type="Proteomes" id="UP000001401">
    <property type="component" value="Chromosome"/>
</dbReference>
<evidence type="ECO:0000313" key="3">
    <source>
        <dbReference type="Proteomes" id="UP000001401"/>
    </source>
</evidence>
<keyword evidence="1" id="KW-0812">Transmembrane</keyword>
<feature type="transmembrane region" description="Helical" evidence="1">
    <location>
        <begin position="95"/>
        <end position="114"/>
    </location>
</feature>
<dbReference type="KEGG" id="bco:Bcell_1663"/>
<dbReference type="AlphaFoldDB" id="E6TWX6"/>
<evidence type="ECO:0000313" key="2">
    <source>
        <dbReference type="EMBL" id="ADU29926.1"/>
    </source>
</evidence>
<dbReference type="STRING" id="649639.Bcell_1663"/>
<sequence precursor="true">MIVSFLLFLLFFIILGVTLGALITIKIWYTNIFFILLGIFCFGSFWIGVIIGAAFFSWLPLLLSKIAIFAFCLGLAFFFFKHYHPSYGYFPQSSFFHFIILSAFFFLIGIDFAIIGFSAWLLFLLLPVFIGTVILGAIVIMKLKGLYRLNEGLIYLPIILLLLLAFIKLI</sequence>
<reference evidence="2 3" key="1">
    <citation type="submission" date="2010-12" db="EMBL/GenBank/DDBJ databases">
        <title>Complete sequence of Bacillus cellulosilyticus DSM 2522.</title>
        <authorList>
            <consortium name="US DOE Joint Genome Institute"/>
            <person name="Lucas S."/>
            <person name="Copeland A."/>
            <person name="Lapidus A."/>
            <person name="Cheng J.-F."/>
            <person name="Bruce D."/>
            <person name="Goodwin L."/>
            <person name="Pitluck S."/>
            <person name="Chertkov O."/>
            <person name="Detter J.C."/>
            <person name="Han C."/>
            <person name="Tapia R."/>
            <person name="Land M."/>
            <person name="Hauser L."/>
            <person name="Jeffries C."/>
            <person name="Kyrpides N."/>
            <person name="Ivanova N."/>
            <person name="Mikhailova N."/>
            <person name="Brumm P."/>
            <person name="Mead D."/>
            <person name="Woyke T."/>
        </authorList>
    </citation>
    <scope>NUCLEOTIDE SEQUENCE [LARGE SCALE GENOMIC DNA]</scope>
    <source>
        <strain evidence="3">ATCC 21833 / DSM 2522 / FERM P-1141 / JCM 9156 / N-4</strain>
    </source>
</reference>